<dbReference type="GO" id="GO:0000976">
    <property type="term" value="F:transcription cis-regulatory region binding"/>
    <property type="evidence" value="ECO:0007669"/>
    <property type="project" value="UniProtKB-ARBA"/>
</dbReference>
<evidence type="ECO:0000313" key="11">
    <source>
        <dbReference type="Proteomes" id="UP000030645"/>
    </source>
</evidence>
<dbReference type="Gene3D" id="1.10.10.60">
    <property type="entry name" value="Homeodomain-like"/>
    <property type="match status" value="2"/>
</dbReference>
<dbReference type="PROSITE" id="PS51294">
    <property type="entry name" value="HTH_MYB"/>
    <property type="match status" value="2"/>
</dbReference>
<dbReference type="PANTHER" id="PTHR47994">
    <property type="entry name" value="F14D16.11-RELATED"/>
    <property type="match status" value="1"/>
</dbReference>
<dbReference type="EMBL" id="KE346255">
    <property type="protein sequence ID" value="EXC31388.1"/>
    <property type="molecule type" value="Genomic_DNA"/>
</dbReference>
<dbReference type="AlphaFoldDB" id="W9SIZ5"/>
<evidence type="ECO:0000256" key="4">
    <source>
        <dbReference type="ARBA" id="ARBA00023125"/>
    </source>
</evidence>
<dbReference type="InterPro" id="IPR009057">
    <property type="entry name" value="Homeodomain-like_sf"/>
</dbReference>
<dbReference type="GO" id="GO:0006355">
    <property type="term" value="P:regulation of DNA-templated transcription"/>
    <property type="evidence" value="ECO:0007669"/>
    <property type="project" value="UniProtKB-ARBA"/>
</dbReference>
<evidence type="ECO:0000256" key="3">
    <source>
        <dbReference type="ARBA" id="ARBA00023015"/>
    </source>
</evidence>
<organism evidence="10 11">
    <name type="scientific">Morus notabilis</name>
    <dbReference type="NCBI Taxonomy" id="981085"/>
    <lineage>
        <taxon>Eukaryota</taxon>
        <taxon>Viridiplantae</taxon>
        <taxon>Streptophyta</taxon>
        <taxon>Embryophyta</taxon>
        <taxon>Tracheophyta</taxon>
        <taxon>Spermatophyta</taxon>
        <taxon>Magnoliopsida</taxon>
        <taxon>eudicotyledons</taxon>
        <taxon>Gunneridae</taxon>
        <taxon>Pentapetalae</taxon>
        <taxon>rosids</taxon>
        <taxon>fabids</taxon>
        <taxon>Rosales</taxon>
        <taxon>Moraceae</taxon>
        <taxon>Moreae</taxon>
        <taxon>Morus</taxon>
    </lineage>
</organism>
<feature type="domain" description="Myb-like" evidence="8">
    <location>
        <begin position="9"/>
        <end position="61"/>
    </location>
</feature>
<dbReference type="SUPFAM" id="SSF46689">
    <property type="entry name" value="Homeodomain-like"/>
    <property type="match status" value="1"/>
</dbReference>
<dbReference type="SMART" id="SM00717">
    <property type="entry name" value="SANT"/>
    <property type="match status" value="2"/>
</dbReference>
<keyword evidence="3" id="KW-0805">Transcription regulation</keyword>
<evidence type="ECO:0000256" key="5">
    <source>
        <dbReference type="ARBA" id="ARBA00023163"/>
    </source>
</evidence>
<dbReference type="Pfam" id="PF00249">
    <property type="entry name" value="Myb_DNA-binding"/>
    <property type="match status" value="2"/>
</dbReference>
<dbReference type="GO" id="GO:0046394">
    <property type="term" value="P:carboxylic acid biosynthetic process"/>
    <property type="evidence" value="ECO:0007669"/>
    <property type="project" value="UniProtKB-ARBA"/>
</dbReference>
<dbReference type="eggNOG" id="KOG0048">
    <property type="taxonomic scope" value="Eukaryota"/>
</dbReference>
<evidence type="ECO:0000259" key="9">
    <source>
        <dbReference type="PROSITE" id="PS51294"/>
    </source>
</evidence>
<feature type="region of interest" description="Disordered" evidence="7">
    <location>
        <begin position="146"/>
        <end position="211"/>
    </location>
</feature>
<reference evidence="11" key="1">
    <citation type="submission" date="2013-01" db="EMBL/GenBank/DDBJ databases">
        <title>Draft Genome Sequence of a Mulberry Tree, Morus notabilis C.K. Schneid.</title>
        <authorList>
            <person name="He N."/>
            <person name="Zhao S."/>
        </authorList>
    </citation>
    <scope>NUCLEOTIDE SEQUENCE</scope>
</reference>
<dbReference type="InterPro" id="IPR017930">
    <property type="entry name" value="Myb_dom"/>
</dbReference>
<dbReference type="PANTHER" id="PTHR47994:SF5">
    <property type="entry name" value="F14D16.11-RELATED"/>
    <property type="match status" value="1"/>
</dbReference>
<keyword evidence="2" id="KW-0677">Repeat</keyword>
<evidence type="ECO:0000256" key="2">
    <source>
        <dbReference type="ARBA" id="ARBA00022737"/>
    </source>
</evidence>
<keyword evidence="4" id="KW-0238">DNA-binding</keyword>
<dbReference type="FunFam" id="1.10.10.60:FF:000394">
    <property type="entry name" value="MYB transcription factor"/>
    <property type="match status" value="1"/>
</dbReference>
<dbReference type="PROSITE" id="PS50090">
    <property type="entry name" value="MYB_LIKE"/>
    <property type="match status" value="2"/>
</dbReference>
<evidence type="ECO:0000256" key="6">
    <source>
        <dbReference type="ARBA" id="ARBA00023242"/>
    </source>
</evidence>
<comment type="subcellular location">
    <subcellularLocation>
        <location evidence="1">Nucleus</location>
    </subcellularLocation>
</comment>
<keyword evidence="6" id="KW-0539">Nucleus</keyword>
<name>W9SIZ5_9ROSA</name>
<evidence type="ECO:0000313" key="10">
    <source>
        <dbReference type="EMBL" id="EXC31388.1"/>
    </source>
</evidence>
<dbReference type="OrthoDB" id="2143914at2759"/>
<protein>
    <submittedName>
        <fullName evidence="10">Myb-related protein 315</fullName>
    </submittedName>
</protein>
<feature type="domain" description="HTH myb-type" evidence="9">
    <location>
        <begin position="62"/>
        <end position="116"/>
    </location>
</feature>
<dbReference type="InterPro" id="IPR001005">
    <property type="entry name" value="SANT/Myb"/>
</dbReference>
<dbReference type="KEGG" id="mnt:21400658"/>
<gene>
    <name evidence="10" type="ORF">L484_017670</name>
</gene>
<accession>W9SIZ5</accession>
<keyword evidence="11" id="KW-1185">Reference proteome</keyword>
<feature type="compositionally biased region" description="Basic and acidic residues" evidence="7">
    <location>
        <begin position="178"/>
        <end position="200"/>
    </location>
</feature>
<dbReference type="Proteomes" id="UP000030645">
    <property type="component" value="Unassembled WGS sequence"/>
</dbReference>
<dbReference type="InterPro" id="IPR015495">
    <property type="entry name" value="Myb_TF_plants"/>
</dbReference>
<dbReference type="CDD" id="cd00167">
    <property type="entry name" value="SANT"/>
    <property type="match status" value="2"/>
</dbReference>
<proteinExistence type="predicted"/>
<keyword evidence="5" id="KW-0804">Transcription</keyword>
<evidence type="ECO:0000256" key="7">
    <source>
        <dbReference type="SAM" id="MobiDB-lite"/>
    </source>
</evidence>
<feature type="domain" description="Myb-like" evidence="8">
    <location>
        <begin position="62"/>
        <end position="112"/>
    </location>
</feature>
<feature type="domain" description="HTH myb-type" evidence="9">
    <location>
        <begin position="9"/>
        <end position="61"/>
    </location>
</feature>
<sequence length="318" mass="36421">MGRQPCCDKVGLKRGPWTIEEDHKLINFILNNGIHCWRVVPKLAGLLRCGKSCRLRWINYLRPDLKRGGFTEVEENQIIQLHSRLGNRWSKIAAHFPGRTDNEIKNHWNTRIKKRLKLLGLDPVTHKPIEQKQNNNVVVDNIEQKPADTTDTAESHTSKLSGLMSSGHEDDQNSSTKPQDHDRDRCAENRSESPADHDQTKVMSSGEPNNDAILLDNHELITCQKLDNLDYTWMNQEMFISNTITSYSSSTSSFSRLDQESNNNNVNTNSIIDQSASVVQSDPYSLQKWSENNSIFSWAAGFNYHPEQDLFFFENSHL</sequence>
<evidence type="ECO:0000256" key="1">
    <source>
        <dbReference type="ARBA" id="ARBA00004123"/>
    </source>
</evidence>
<feature type="compositionally biased region" description="Basic and acidic residues" evidence="7">
    <location>
        <begin position="146"/>
        <end position="157"/>
    </location>
</feature>
<evidence type="ECO:0000259" key="8">
    <source>
        <dbReference type="PROSITE" id="PS50090"/>
    </source>
</evidence>
<dbReference type="GO" id="GO:0005634">
    <property type="term" value="C:nucleus"/>
    <property type="evidence" value="ECO:0007669"/>
    <property type="project" value="UniProtKB-SubCell"/>
</dbReference>
<dbReference type="FunFam" id="1.10.10.60:FF:000069">
    <property type="entry name" value="MYB transcription factor"/>
    <property type="match status" value="1"/>
</dbReference>